<comment type="subcellular location">
    <subcellularLocation>
        <location evidence="1">Nucleus</location>
    </subcellularLocation>
</comment>
<evidence type="ECO:0000256" key="1">
    <source>
        <dbReference type="ARBA" id="ARBA00004123"/>
    </source>
</evidence>
<evidence type="ECO:0000256" key="4">
    <source>
        <dbReference type="SAM" id="MobiDB-lite"/>
    </source>
</evidence>
<evidence type="ECO:0000313" key="7">
    <source>
        <dbReference type="Proteomes" id="UP000234474"/>
    </source>
</evidence>
<dbReference type="Proteomes" id="UP000234474">
    <property type="component" value="Unassembled WGS sequence"/>
</dbReference>
<feature type="region of interest" description="Disordered" evidence="4">
    <location>
        <begin position="431"/>
        <end position="523"/>
    </location>
</feature>
<organism evidence="6 7">
    <name type="scientific">Aspergillus novofumigatus (strain IBT 16806)</name>
    <dbReference type="NCBI Taxonomy" id="1392255"/>
    <lineage>
        <taxon>Eukaryota</taxon>
        <taxon>Fungi</taxon>
        <taxon>Dikarya</taxon>
        <taxon>Ascomycota</taxon>
        <taxon>Pezizomycotina</taxon>
        <taxon>Eurotiomycetes</taxon>
        <taxon>Eurotiomycetidae</taxon>
        <taxon>Eurotiales</taxon>
        <taxon>Aspergillaceae</taxon>
        <taxon>Aspergillus</taxon>
        <taxon>Aspergillus subgen. Fumigati</taxon>
    </lineage>
</organism>
<comment type="caution">
    <text evidence="6">The sequence shown here is derived from an EMBL/GenBank/DDBJ whole genome shotgun (WGS) entry which is preliminary data.</text>
</comment>
<dbReference type="OMA" id="CEHAVNP"/>
<dbReference type="RefSeq" id="XP_024681311.1">
    <property type="nucleotide sequence ID" value="XM_024827609.1"/>
</dbReference>
<name>A0A2I1C532_ASPN1</name>
<feature type="compositionally biased region" description="Acidic residues" evidence="4">
    <location>
        <begin position="509"/>
        <end position="520"/>
    </location>
</feature>
<evidence type="ECO:0000256" key="2">
    <source>
        <dbReference type="ARBA" id="ARBA00023242"/>
    </source>
</evidence>
<protein>
    <submittedName>
        <fullName evidence="6">Putative small nucleolar ribonucleo protein complex component</fullName>
    </submittedName>
</protein>
<feature type="compositionally biased region" description="Acidic residues" evidence="4">
    <location>
        <begin position="714"/>
        <end position="723"/>
    </location>
</feature>
<dbReference type="PANTHER" id="PTHR44267:SF1">
    <property type="entry name" value="WD REPEAT-CONTAINING PROTEIN 43"/>
    <property type="match status" value="1"/>
</dbReference>
<feature type="region of interest" description="Disordered" evidence="4">
    <location>
        <begin position="714"/>
        <end position="854"/>
    </location>
</feature>
<dbReference type="PANTHER" id="PTHR44267">
    <property type="entry name" value="WD REPEAT-CONTAINING PROTEIN 43"/>
    <property type="match status" value="1"/>
</dbReference>
<dbReference type="Pfam" id="PF04003">
    <property type="entry name" value="Utp12"/>
    <property type="match status" value="1"/>
</dbReference>
<feature type="compositionally biased region" description="Acidic residues" evidence="4">
    <location>
        <begin position="758"/>
        <end position="807"/>
    </location>
</feature>
<feature type="compositionally biased region" description="Basic and acidic residues" evidence="4">
    <location>
        <begin position="479"/>
        <end position="488"/>
    </location>
</feature>
<proteinExistence type="inferred from homology"/>
<feature type="domain" description="Small-subunit processome Utp12" evidence="5">
    <location>
        <begin position="580"/>
        <end position="683"/>
    </location>
</feature>
<feature type="region of interest" description="Disordered" evidence="4">
    <location>
        <begin position="331"/>
        <end position="354"/>
    </location>
</feature>
<reference evidence="7" key="1">
    <citation type="journal article" date="2018" name="Proc. Natl. Acad. Sci. U.S.A.">
        <title>Linking secondary metabolites to gene clusters through genome sequencing of six diverse Aspergillus species.</title>
        <authorList>
            <person name="Kaerboelling I."/>
            <person name="Vesth T.C."/>
            <person name="Frisvad J.C."/>
            <person name="Nybo J.L."/>
            <person name="Theobald S."/>
            <person name="Kuo A."/>
            <person name="Bowyer P."/>
            <person name="Matsuda Y."/>
            <person name="Mondo S."/>
            <person name="Lyhne E.K."/>
            <person name="Kogle M.E."/>
            <person name="Clum A."/>
            <person name="Lipzen A."/>
            <person name="Salamov A."/>
            <person name="Ngan C.Y."/>
            <person name="Daum C."/>
            <person name="Chiniquy J."/>
            <person name="Barry K."/>
            <person name="LaButti K."/>
            <person name="Haridas S."/>
            <person name="Simmons B.A."/>
            <person name="Magnuson J.K."/>
            <person name="Mortensen U.H."/>
            <person name="Larsen T.O."/>
            <person name="Grigoriev I.V."/>
            <person name="Baker S.E."/>
            <person name="Andersen M.R."/>
        </authorList>
    </citation>
    <scope>NUCLEOTIDE SEQUENCE [LARGE SCALE GENOMIC DNA]</scope>
    <source>
        <strain evidence="7">IBT 16806</strain>
    </source>
</reference>
<dbReference type="AlphaFoldDB" id="A0A2I1C532"/>
<feature type="compositionally biased region" description="Acidic residues" evidence="4">
    <location>
        <begin position="467"/>
        <end position="478"/>
    </location>
</feature>
<dbReference type="GeneID" id="36534934"/>
<dbReference type="InterPro" id="IPR036322">
    <property type="entry name" value="WD40_repeat_dom_sf"/>
</dbReference>
<dbReference type="STRING" id="1392255.A0A2I1C532"/>
<dbReference type="InterPro" id="IPR007148">
    <property type="entry name" value="SSU_processome_Utp12"/>
</dbReference>
<sequence length="854" mass="92547">MGKKASRPPVSKTSSAASPAVSGLTYTGNKSSILKASFAPSEYQLALFASVIQGLDGQHLRIHDTNTGRLQCEHVLGPKETVTSLDWGYFPSRQRDRDQQGKKKRKRHSDVNGASNGLEQGDIVVAFGTNASEIRMYSPTEDKIVGALEGVHDKGVVDFKFTADRPGQEGWSIGGDNKLVQWDLRTGKSTRTIHLPASTGYSTLSRPVPSNPPVVCASQTPYLIDVEGDESTASFPAMRNQIREIITSSTESLATALFLASDGDRYINVFDIEGRKLVLNLVADTEVSSLALTSGAGQKTDDALAIEKQILAAVTEDGTIELFTRPFVPPKDQSSKTSLKARGRQLTRRAESSIKITQSETSDASVPVVAATFQGTDILVVWAEGGIIPVFERINCIDIDTEELAFTGLKKIVKTKSSSVLASVITNGVRAAGETQVDESRAVVEQGDLVEDDVEMQDTRADATVPDSEEDSEEDDVDDAKKSVEKKETRQRKQKKDADSDVEMRSEAGDEENAEEDETGEPSFGELLRANASEEIDVEAELEDDVRIGSLVPGKPSAAVQQITSGVTLSTVLSQSLKTNDNGMLESCFHTGDLTIVRETIQRLDSSLAATLLQKLAERLSSRPGRYGHLLVWVQWTCVAHGGALAGKPELLKRMSTLFKVMDQRSSSLSSLLLLKGKLDMLHAQLGLRQSLRGGAEGMDSEDEDNVIYVEGQEELEDEDSDADTAKNAVTPRTKSIRDQTYDEDESMIDGEQSGRDESDDEEDEGSDEEEENEEDVFDVEAEESVGSSDAEESLEDEDDEDDDDAESAGSMADFIADTEDEESDDDGLSAQPPPSKKAKFGGSGGKEKKSGRK</sequence>
<keyword evidence="2" id="KW-0539">Nucleus</keyword>
<feature type="region of interest" description="Disordered" evidence="4">
    <location>
        <begin position="1"/>
        <end position="23"/>
    </location>
</feature>
<evidence type="ECO:0000256" key="3">
    <source>
        <dbReference type="ARBA" id="ARBA00038335"/>
    </source>
</evidence>
<dbReference type="InterPro" id="IPR052414">
    <property type="entry name" value="U3_snoRNA-assoc_WDR"/>
</dbReference>
<dbReference type="Gene3D" id="2.130.10.10">
    <property type="entry name" value="YVTN repeat-like/Quinoprotein amine dehydrogenase"/>
    <property type="match status" value="1"/>
</dbReference>
<comment type="similarity">
    <text evidence="3">Belongs to the UTP5 family.</text>
</comment>
<accession>A0A2I1C532</accession>
<dbReference type="VEuPathDB" id="FungiDB:P174DRAFT_442585"/>
<evidence type="ECO:0000313" key="6">
    <source>
        <dbReference type="EMBL" id="PKX92716.1"/>
    </source>
</evidence>
<evidence type="ECO:0000259" key="5">
    <source>
        <dbReference type="Pfam" id="PF04003"/>
    </source>
</evidence>
<keyword evidence="7" id="KW-1185">Reference proteome</keyword>
<feature type="compositionally biased region" description="Acidic residues" evidence="4">
    <location>
        <begin position="817"/>
        <end position="828"/>
    </location>
</feature>
<dbReference type="InterPro" id="IPR015943">
    <property type="entry name" value="WD40/YVTN_repeat-like_dom_sf"/>
</dbReference>
<dbReference type="EMBL" id="MSZS01000005">
    <property type="protein sequence ID" value="PKX92716.1"/>
    <property type="molecule type" value="Genomic_DNA"/>
</dbReference>
<dbReference type="GO" id="GO:0000462">
    <property type="term" value="P:maturation of SSU-rRNA from tricistronic rRNA transcript (SSU-rRNA, 5.8S rRNA, LSU-rRNA)"/>
    <property type="evidence" value="ECO:0007669"/>
    <property type="project" value="TreeGrafter"/>
</dbReference>
<gene>
    <name evidence="6" type="ORF">P174DRAFT_442585</name>
</gene>
<dbReference type="GO" id="GO:0032040">
    <property type="term" value="C:small-subunit processome"/>
    <property type="evidence" value="ECO:0007669"/>
    <property type="project" value="UniProtKB-ARBA"/>
</dbReference>
<dbReference type="SUPFAM" id="SSF50978">
    <property type="entry name" value="WD40 repeat-like"/>
    <property type="match status" value="1"/>
</dbReference>
<feature type="region of interest" description="Disordered" evidence="4">
    <location>
        <begin position="87"/>
        <end position="116"/>
    </location>
</feature>
<dbReference type="OrthoDB" id="30195at2759"/>
<feature type="compositionally biased region" description="Basic and acidic residues" evidence="4">
    <location>
        <begin position="496"/>
        <end position="508"/>
    </location>
</feature>